<dbReference type="GO" id="GO:0006338">
    <property type="term" value="P:chromatin remodeling"/>
    <property type="evidence" value="ECO:0007669"/>
    <property type="project" value="TreeGrafter"/>
</dbReference>
<organism evidence="6 7">
    <name type="scientific">Pyxicephalus adspersus</name>
    <name type="common">African bullfrog</name>
    <dbReference type="NCBI Taxonomy" id="30357"/>
    <lineage>
        <taxon>Eukaryota</taxon>
        <taxon>Metazoa</taxon>
        <taxon>Chordata</taxon>
        <taxon>Craniata</taxon>
        <taxon>Vertebrata</taxon>
        <taxon>Euteleostomi</taxon>
        <taxon>Amphibia</taxon>
        <taxon>Batrachia</taxon>
        <taxon>Anura</taxon>
        <taxon>Neobatrachia</taxon>
        <taxon>Ranoidea</taxon>
        <taxon>Pyxicephalidae</taxon>
        <taxon>Pyxicephalinae</taxon>
        <taxon>Pyxicephalus</taxon>
    </lineage>
</organism>
<dbReference type="GO" id="GO:0005737">
    <property type="term" value="C:cytoplasm"/>
    <property type="evidence" value="ECO:0007669"/>
    <property type="project" value="TreeGrafter"/>
</dbReference>
<dbReference type="PANTHER" id="PTHR22747:SF13">
    <property type="entry name" value="NUCLEOPLASMIN-3"/>
    <property type="match status" value="1"/>
</dbReference>
<dbReference type="InterPro" id="IPR004301">
    <property type="entry name" value="Nucleoplasmin"/>
</dbReference>
<dbReference type="PANTHER" id="PTHR22747">
    <property type="entry name" value="NUCLEOPLASMIN"/>
    <property type="match status" value="1"/>
</dbReference>
<comment type="similarity">
    <text evidence="2">Belongs to the nucleoplasmin family.</text>
</comment>
<name>A0AAV2ZM76_PYXAD</name>
<protein>
    <recommendedName>
        <fullName evidence="5">Nucleoplasmin core domain-containing protein</fullName>
    </recommendedName>
</protein>
<dbReference type="InterPro" id="IPR036824">
    <property type="entry name" value="Nucleoplasmin_core_dom_sf"/>
</dbReference>
<dbReference type="GO" id="GO:0003723">
    <property type="term" value="F:RNA binding"/>
    <property type="evidence" value="ECO:0007669"/>
    <property type="project" value="TreeGrafter"/>
</dbReference>
<dbReference type="AlphaFoldDB" id="A0AAV2ZM76"/>
<comment type="subcellular location">
    <subcellularLocation>
        <location evidence="1">Nucleus</location>
    </subcellularLocation>
</comment>
<evidence type="ECO:0000256" key="2">
    <source>
        <dbReference type="ARBA" id="ARBA00010744"/>
    </source>
</evidence>
<evidence type="ECO:0000313" key="7">
    <source>
        <dbReference type="Proteomes" id="UP001181693"/>
    </source>
</evidence>
<dbReference type="Proteomes" id="UP001181693">
    <property type="component" value="Unassembled WGS sequence"/>
</dbReference>
<dbReference type="SUPFAM" id="SSF69203">
    <property type="entry name" value="Nucleoplasmin-like core domain"/>
    <property type="match status" value="1"/>
</dbReference>
<keyword evidence="7" id="KW-1185">Reference proteome</keyword>
<evidence type="ECO:0000256" key="4">
    <source>
        <dbReference type="SAM" id="MobiDB-lite"/>
    </source>
</evidence>
<feature type="compositionally biased region" description="Acidic residues" evidence="4">
    <location>
        <begin position="128"/>
        <end position="155"/>
    </location>
</feature>
<gene>
    <name evidence="6" type="ORF">GDO54_004145</name>
</gene>
<reference evidence="6" key="1">
    <citation type="thesis" date="2020" institute="ProQuest LLC" country="789 East Eisenhower Parkway, Ann Arbor, MI, USA">
        <title>Comparative Genomics and Chromosome Evolution.</title>
        <authorList>
            <person name="Mudd A.B."/>
        </authorList>
    </citation>
    <scope>NUCLEOTIDE SEQUENCE</scope>
    <source>
        <strain evidence="6">1538</strain>
        <tissue evidence="6">Blood</tissue>
    </source>
</reference>
<evidence type="ECO:0000256" key="1">
    <source>
        <dbReference type="ARBA" id="ARBA00004123"/>
    </source>
</evidence>
<dbReference type="FunFam" id="2.60.120.340:FF:000011">
    <property type="entry name" value="Nucleophosmin/nucleoplasmin 3"/>
    <property type="match status" value="1"/>
</dbReference>
<dbReference type="Pfam" id="PF03066">
    <property type="entry name" value="Nucleoplasmin"/>
    <property type="match status" value="1"/>
</dbReference>
<dbReference type="GO" id="GO:0005654">
    <property type="term" value="C:nucleoplasm"/>
    <property type="evidence" value="ECO:0007669"/>
    <property type="project" value="TreeGrafter"/>
</dbReference>
<dbReference type="EMBL" id="DYDO01000012">
    <property type="protein sequence ID" value="DBA14868.1"/>
    <property type="molecule type" value="Genomic_DNA"/>
</dbReference>
<dbReference type="GO" id="GO:0003682">
    <property type="term" value="F:chromatin binding"/>
    <property type="evidence" value="ECO:0007669"/>
    <property type="project" value="TreeGrafter"/>
</dbReference>
<keyword evidence="3" id="KW-0539">Nucleus</keyword>
<dbReference type="Gene3D" id="2.60.120.340">
    <property type="entry name" value="Nucleoplasmin core domain"/>
    <property type="match status" value="1"/>
</dbReference>
<comment type="caution">
    <text evidence="6">The sequence shown here is derived from an EMBL/GenBank/DDBJ whole genome shotgun (WGS) entry which is preliminary data.</text>
</comment>
<evidence type="ECO:0000259" key="5">
    <source>
        <dbReference type="Pfam" id="PF03066"/>
    </source>
</evidence>
<feature type="region of interest" description="Disordered" evidence="4">
    <location>
        <begin position="124"/>
        <end position="167"/>
    </location>
</feature>
<sequence length="167" mass="18616">MSAYLNEAMDDGQDRPVESYVFGCELSSKTTHYTFQVDDEEDCEHNLSLCSVSLGEGVRDEYNVVEVTARNHANEDISVPIATLKLSCQTMVNLDNFVIQPPATFRLKSGSGPVHLSGQVIVVPPDMGSEEEEEDEDDEDEIDSDEEDEDDEEDLAPIKPANKKMRK</sequence>
<evidence type="ECO:0000313" key="6">
    <source>
        <dbReference type="EMBL" id="DBA14868.1"/>
    </source>
</evidence>
<feature type="domain" description="Nucleoplasmin core" evidence="5">
    <location>
        <begin position="21"/>
        <end position="121"/>
    </location>
</feature>
<dbReference type="GO" id="GO:0042393">
    <property type="term" value="F:histone binding"/>
    <property type="evidence" value="ECO:0007669"/>
    <property type="project" value="TreeGrafter"/>
</dbReference>
<proteinExistence type="inferred from homology"/>
<dbReference type="GO" id="GO:0005730">
    <property type="term" value="C:nucleolus"/>
    <property type="evidence" value="ECO:0007669"/>
    <property type="project" value="TreeGrafter"/>
</dbReference>
<dbReference type="InterPro" id="IPR024057">
    <property type="entry name" value="Nucleoplasmin_core_dom"/>
</dbReference>
<evidence type="ECO:0000256" key="3">
    <source>
        <dbReference type="ARBA" id="ARBA00023242"/>
    </source>
</evidence>
<accession>A0AAV2ZM76</accession>